<dbReference type="InterPro" id="IPR028082">
    <property type="entry name" value="Peripla_BP_I"/>
</dbReference>
<name>A0A4R8VL88_9MICO</name>
<dbReference type="EMBL" id="SOFE01000014">
    <property type="protein sequence ID" value="TFB84970.1"/>
    <property type="molecule type" value="Genomic_DNA"/>
</dbReference>
<dbReference type="PANTHER" id="PTHR46847">
    <property type="entry name" value="D-ALLOSE-BINDING PERIPLASMIC PROTEIN-RELATED"/>
    <property type="match status" value="1"/>
</dbReference>
<dbReference type="GO" id="GO:0030313">
    <property type="term" value="C:cell envelope"/>
    <property type="evidence" value="ECO:0007669"/>
    <property type="project" value="UniProtKB-SubCell"/>
</dbReference>
<dbReference type="AlphaFoldDB" id="A0A4R8VL88"/>
<comment type="similarity">
    <text evidence="2">Belongs to the bacterial solute-binding protein 2 family.</text>
</comment>
<evidence type="ECO:0000256" key="1">
    <source>
        <dbReference type="ARBA" id="ARBA00004196"/>
    </source>
</evidence>
<sequence length="392" mass="41147">MTWLRDVVVPHSDPFVNVMQPLPTRVALLILPLEYIVPRFARTISHWSRKSKETFMRRSFRTIAAVGAMTAFALTLAGCSTAATTDSTGAAAADEITIAFVMGAEADPFFQAMKAGAEEEAAKLGVTLIWQGDPANYSAETQIPIVDAVLAQQPSGLVLIPTDPTALQSSVSKAVAAGIPVVNVDTHVDDLSDVVSFITGDNADGGAKAADALATQIGYEDGGTYQVVVGLTSATATTNVSRLDGFTAQIEAEYPGIEIADVAYSESNPEKAATNVNNWLTRFPDLAGIFAIDGTNASGAAAALESKGLEGTIGLVGYDAYPDNVAKIKSGVFTALIAQDPAAEARLAIQTLVEYIKTGETSTEHEVVIPNVVLDSSTSDDDFAKYTYVATE</sequence>
<accession>A0A4R8VL88</accession>
<evidence type="ECO:0000313" key="5">
    <source>
        <dbReference type="EMBL" id="TFB84970.1"/>
    </source>
</evidence>
<comment type="caution">
    <text evidence="5">The sequence shown here is derived from an EMBL/GenBank/DDBJ whole genome shotgun (WGS) entry which is preliminary data.</text>
</comment>
<dbReference type="Pfam" id="PF13407">
    <property type="entry name" value="Peripla_BP_4"/>
    <property type="match status" value="1"/>
</dbReference>
<protein>
    <recommendedName>
        <fullName evidence="4">Periplasmic binding protein domain-containing protein</fullName>
    </recommendedName>
</protein>
<dbReference type="PANTHER" id="PTHR46847:SF1">
    <property type="entry name" value="D-ALLOSE-BINDING PERIPLASMIC PROTEIN-RELATED"/>
    <property type="match status" value="1"/>
</dbReference>
<dbReference type="SUPFAM" id="SSF53822">
    <property type="entry name" value="Periplasmic binding protein-like I"/>
    <property type="match status" value="1"/>
</dbReference>
<comment type="subcellular location">
    <subcellularLocation>
        <location evidence="1">Cell envelope</location>
    </subcellularLocation>
</comment>
<dbReference type="Proteomes" id="UP000297963">
    <property type="component" value="Unassembled WGS sequence"/>
</dbReference>
<dbReference type="Gene3D" id="3.40.50.2300">
    <property type="match status" value="2"/>
</dbReference>
<feature type="domain" description="Periplasmic binding protein" evidence="4">
    <location>
        <begin position="98"/>
        <end position="360"/>
    </location>
</feature>
<dbReference type="GO" id="GO:0030246">
    <property type="term" value="F:carbohydrate binding"/>
    <property type="evidence" value="ECO:0007669"/>
    <property type="project" value="UniProtKB-ARBA"/>
</dbReference>
<gene>
    <name evidence="5" type="ORF">E3O11_07935</name>
</gene>
<evidence type="ECO:0000256" key="2">
    <source>
        <dbReference type="ARBA" id="ARBA00007639"/>
    </source>
</evidence>
<reference evidence="5 6" key="1">
    <citation type="submission" date="2019-03" db="EMBL/GenBank/DDBJ databases">
        <title>Genomics of glacier-inhabiting Cryobacterium strains.</title>
        <authorList>
            <person name="Liu Q."/>
            <person name="Xin Y.-H."/>
        </authorList>
    </citation>
    <scope>NUCLEOTIDE SEQUENCE [LARGE SCALE GENOMIC DNA]</scope>
    <source>
        <strain evidence="5 6">Hh34</strain>
    </source>
</reference>
<evidence type="ECO:0000259" key="4">
    <source>
        <dbReference type="Pfam" id="PF13407"/>
    </source>
</evidence>
<evidence type="ECO:0000256" key="3">
    <source>
        <dbReference type="ARBA" id="ARBA00022729"/>
    </source>
</evidence>
<proteinExistence type="inferred from homology"/>
<evidence type="ECO:0000313" key="6">
    <source>
        <dbReference type="Proteomes" id="UP000297963"/>
    </source>
</evidence>
<keyword evidence="3" id="KW-0732">Signal</keyword>
<dbReference type="InterPro" id="IPR025997">
    <property type="entry name" value="SBP_2_dom"/>
</dbReference>
<organism evidence="5 6">
    <name type="scientific">Cryobacterium levicorallinum</name>
    <dbReference type="NCBI Taxonomy" id="995038"/>
    <lineage>
        <taxon>Bacteria</taxon>
        <taxon>Bacillati</taxon>
        <taxon>Actinomycetota</taxon>
        <taxon>Actinomycetes</taxon>
        <taxon>Micrococcales</taxon>
        <taxon>Microbacteriaceae</taxon>
        <taxon>Cryobacterium</taxon>
    </lineage>
</organism>